<organism evidence="2 3">
    <name type="scientific">Hallella bergensis DSM 17361</name>
    <dbReference type="NCBI Taxonomy" id="585502"/>
    <lineage>
        <taxon>Bacteria</taxon>
        <taxon>Pseudomonadati</taxon>
        <taxon>Bacteroidota</taxon>
        <taxon>Bacteroidia</taxon>
        <taxon>Bacteroidales</taxon>
        <taxon>Prevotellaceae</taxon>
        <taxon>Hallella</taxon>
    </lineage>
</organism>
<evidence type="ECO:0000313" key="3">
    <source>
        <dbReference type="Proteomes" id="UP000003160"/>
    </source>
</evidence>
<sequence length="150" mass="16321">MDALNDILINYGYWGMLLSAFCAGSFFPFSSEVVLIGLMASGLAPVPLIAYATVGNVAGGMFNYLVGSMGKMEWIEKYLHVKPDSLHRAQRFMAGRGAWMGFFAFLPILGSAITISLGLMRANVIITLASVTLGKALRYVLLVYGAYLFF</sequence>
<dbReference type="HOGENOM" id="CLU_125997_2_0_10"/>
<dbReference type="InterPro" id="IPR051311">
    <property type="entry name" value="DedA_domain"/>
</dbReference>
<evidence type="ECO:0000313" key="2">
    <source>
        <dbReference type="EMBL" id="EFA45452.1"/>
    </source>
</evidence>
<feature type="transmembrane region" description="Helical" evidence="1">
    <location>
        <begin position="98"/>
        <end position="119"/>
    </location>
</feature>
<reference evidence="2 3" key="1">
    <citation type="submission" date="2009-10" db="EMBL/GenBank/DDBJ databases">
        <authorList>
            <person name="Qin X."/>
            <person name="Bachman B."/>
            <person name="Battles P."/>
            <person name="Bell A."/>
            <person name="Bess C."/>
            <person name="Bickham C."/>
            <person name="Chaboub L."/>
            <person name="Chen D."/>
            <person name="Coyle M."/>
            <person name="Deiros D.R."/>
            <person name="Dinh H."/>
            <person name="Forbes L."/>
            <person name="Fowler G."/>
            <person name="Francisco L."/>
            <person name="Fu Q."/>
            <person name="Gubbala S."/>
            <person name="Hale W."/>
            <person name="Han Y."/>
            <person name="Hemphill L."/>
            <person name="Highlander S.K."/>
            <person name="Hirani K."/>
            <person name="Hogues M."/>
            <person name="Jackson L."/>
            <person name="Jakkamsetti A."/>
            <person name="Javaid M."/>
            <person name="Jiang H."/>
            <person name="Korchina V."/>
            <person name="Kovar C."/>
            <person name="Lara F."/>
            <person name="Lee S."/>
            <person name="Mata R."/>
            <person name="Mathew T."/>
            <person name="Moen C."/>
            <person name="Morales K."/>
            <person name="Munidasa M."/>
            <person name="Nazareth L."/>
            <person name="Ngo R."/>
            <person name="Nguyen L."/>
            <person name="Okwuonu G."/>
            <person name="Ongeri F."/>
            <person name="Patil S."/>
            <person name="Petrosino J."/>
            <person name="Pham C."/>
            <person name="Pham P."/>
            <person name="Pu L.-L."/>
            <person name="Puazo M."/>
            <person name="Raj R."/>
            <person name="Reid J."/>
            <person name="Rouhana J."/>
            <person name="Saada N."/>
            <person name="Shang Y."/>
            <person name="Simmons D."/>
            <person name="Thornton R."/>
            <person name="Warren J."/>
            <person name="Weissenberger G."/>
            <person name="Zhang J."/>
            <person name="Zhang L."/>
            <person name="Zhou C."/>
            <person name="Zhu D."/>
            <person name="Muzny D."/>
            <person name="Worley K."/>
            <person name="Gibbs R."/>
        </authorList>
    </citation>
    <scope>NUCLEOTIDE SEQUENCE [LARGE SCALE GENOMIC DNA]</scope>
    <source>
        <strain evidence="2 3">DSM 17361</strain>
    </source>
</reference>
<gene>
    <name evidence="2" type="ORF">HMPREF0645_0043</name>
</gene>
<feature type="transmembrane region" description="Helical" evidence="1">
    <location>
        <begin position="125"/>
        <end position="149"/>
    </location>
</feature>
<dbReference type="EMBL" id="ACKS01000009">
    <property type="protein sequence ID" value="EFA45452.1"/>
    <property type="molecule type" value="Genomic_DNA"/>
</dbReference>
<keyword evidence="1" id="KW-1133">Transmembrane helix</keyword>
<name>D1PST6_9BACT</name>
<dbReference type="PANTHER" id="PTHR42709:SF4">
    <property type="entry name" value="INNER MEMBRANE PROTEIN YQAA"/>
    <property type="match status" value="1"/>
</dbReference>
<keyword evidence="1" id="KW-0472">Membrane</keyword>
<dbReference type="OrthoDB" id="9814483at2"/>
<protein>
    <submittedName>
        <fullName evidence="2">SNARE-like domain protein</fullName>
    </submittedName>
</protein>
<accession>D1PST6</accession>
<proteinExistence type="predicted"/>
<dbReference type="Proteomes" id="UP000003160">
    <property type="component" value="Unassembled WGS sequence"/>
</dbReference>
<feature type="transmembrane region" description="Helical" evidence="1">
    <location>
        <begin position="7"/>
        <end position="28"/>
    </location>
</feature>
<dbReference type="AlphaFoldDB" id="D1PST6"/>
<dbReference type="eggNOG" id="COG1238">
    <property type="taxonomic scope" value="Bacteria"/>
</dbReference>
<dbReference type="RefSeq" id="WP_007175247.1">
    <property type="nucleotide sequence ID" value="NZ_GG704784.1"/>
</dbReference>
<evidence type="ECO:0000256" key="1">
    <source>
        <dbReference type="SAM" id="Phobius"/>
    </source>
</evidence>
<comment type="caution">
    <text evidence="2">The sequence shown here is derived from an EMBL/GenBank/DDBJ whole genome shotgun (WGS) entry which is preliminary data.</text>
</comment>
<keyword evidence="3" id="KW-1185">Reference proteome</keyword>
<feature type="transmembrane region" description="Helical" evidence="1">
    <location>
        <begin position="48"/>
        <end position="67"/>
    </location>
</feature>
<dbReference type="PANTHER" id="PTHR42709">
    <property type="entry name" value="ALKALINE PHOSPHATASE LIKE PROTEIN"/>
    <property type="match status" value="1"/>
</dbReference>
<keyword evidence="1" id="KW-0812">Transmembrane</keyword>